<keyword evidence="15" id="KW-1133">Transmembrane helix</keyword>
<dbReference type="InterPro" id="IPR013083">
    <property type="entry name" value="Znf_RING/FYVE/PHD"/>
</dbReference>
<dbReference type="EMBL" id="KV454475">
    <property type="protein sequence ID" value="ODV63498.1"/>
    <property type="molecule type" value="Genomic_DNA"/>
</dbReference>
<organism evidence="21 22">
    <name type="scientific">Ascoidea rubescens DSM 1968</name>
    <dbReference type="NCBI Taxonomy" id="1344418"/>
    <lineage>
        <taxon>Eukaryota</taxon>
        <taxon>Fungi</taxon>
        <taxon>Dikarya</taxon>
        <taxon>Ascomycota</taxon>
        <taxon>Saccharomycotina</taxon>
        <taxon>Saccharomycetes</taxon>
        <taxon>Ascoideaceae</taxon>
        <taxon>Ascoidea</taxon>
    </lineage>
</organism>
<dbReference type="EC" id="2.3.2.27" evidence="5"/>
<keyword evidence="11 19" id="KW-0863">Zinc-finger</keyword>
<evidence type="ECO:0000313" key="21">
    <source>
        <dbReference type="EMBL" id="ODV63498.1"/>
    </source>
</evidence>
<dbReference type="InParanoid" id="A0A1D2VPG0"/>
<evidence type="ECO:0000256" key="18">
    <source>
        <dbReference type="ARBA" id="ARBA00041230"/>
    </source>
</evidence>
<dbReference type="GO" id="GO:0016562">
    <property type="term" value="P:protein import into peroxisome matrix, receptor recycling"/>
    <property type="evidence" value="ECO:0007669"/>
    <property type="project" value="EnsemblFungi"/>
</dbReference>
<evidence type="ECO:0000256" key="15">
    <source>
        <dbReference type="ARBA" id="ARBA00022989"/>
    </source>
</evidence>
<keyword evidence="7" id="KW-0962">Peroxisome biogenesis</keyword>
<keyword evidence="17" id="KW-0576">Peroxisome</keyword>
<evidence type="ECO:0000256" key="19">
    <source>
        <dbReference type="PROSITE-ProRule" id="PRU00175"/>
    </source>
</evidence>
<comment type="catalytic activity">
    <reaction evidence="1">
        <text>S-ubiquitinyl-[E2 ubiquitin-conjugating enzyme]-L-cysteine + [acceptor protein]-L-lysine = [E2 ubiquitin-conjugating enzyme]-L-cysteine + N(6)-ubiquitinyl-[acceptor protein]-L-lysine.</text>
        <dbReference type="EC" id="2.3.2.27"/>
    </reaction>
</comment>
<dbReference type="GO" id="GO:0008270">
    <property type="term" value="F:zinc ion binding"/>
    <property type="evidence" value="ECO:0007669"/>
    <property type="project" value="UniProtKB-KW"/>
</dbReference>
<keyword evidence="8" id="KW-0808">Transferase</keyword>
<evidence type="ECO:0000256" key="8">
    <source>
        <dbReference type="ARBA" id="ARBA00022679"/>
    </source>
</evidence>
<keyword evidence="6" id="KW-0813">Transport</keyword>
<keyword evidence="12" id="KW-0833">Ubl conjugation pathway</keyword>
<dbReference type="STRING" id="1344418.A0A1D2VPG0"/>
<proteinExistence type="inferred from homology"/>
<gene>
    <name evidence="21" type="ORF">ASCRUDRAFT_73340</name>
</gene>
<keyword evidence="14" id="KW-0653">Protein transport</keyword>
<dbReference type="GO" id="GO:0043161">
    <property type="term" value="P:proteasome-mediated ubiquitin-dependent protein catabolic process"/>
    <property type="evidence" value="ECO:0007669"/>
    <property type="project" value="EnsemblFungi"/>
</dbReference>
<evidence type="ECO:0000256" key="3">
    <source>
        <dbReference type="ARBA" id="ARBA00004906"/>
    </source>
</evidence>
<dbReference type="InterPro" id="IPR025654">
    <property type="entry name" value="PEX2/10"/>
</dbReference>
<dbReference type="InterPro" id="IPR006845">
    <property type="entry name" value="Pex_N"/>
</dbReference>
<dbReference type="GO" id="GO:0000209">
    <property type="term" value="P:protein polyubiquitination"/>
    <property type="evidence" value="ECO:0007669"/>
    <property type="project" value="EnsemblFungi"/>
</dbReference>
<protein>
    <recommendedName>
        <fullName evidence="5">RING-type E3 ubiquitin transferase</fullName>
        <ecNumber evidence="5">2.3.2.27</ecNumber>
    </recommendedName>
    <alternativeName>
        <fullName evidence="18">Peroxin-10</fullName>
    </alternativeName>
</protein>
<keyword evidence="9" id="KW-0812">Transmembrane</keyword>
<comment type="subcellular location">
    <subcellularLocation>
        <location evidence="2">Peroxisome membrane</location>
        <topology evidence="2">Multi-pass membrane protein</topology>
    </subcellularLocation>
</comment>
<evidence type="ECO:0000256" key="7">
    <source>
        <dbReference type="ARBA" id="ARBA00022593"/>
    </source>
</evidence>
<dbReference type="Pfam" id="PF13920">
    <property type="entry name" value="zf-C3HC4_3"/>
    <property type="match status" value="1"/>
</dbReference>
<comment type="similarity">
    <text evidence="4">Belongs to the pex2/pex10/pex12 family.</text>
</comment>
<evidence type="ECO:0000256" key="5">
    <source>
        <dbReference type="ARBA" id="ARBA00012483"/>
    </source>
</evidence>
<name>A0A1D2VPG0_9ASCO</name>
<evidence type="ECO:0000259" key="20">
    <source>
        <dbReference type="PROSITE" id="PS50089"/>
    </source>
</evidence>
<dbReference type="GeneID" id="30965881"/>
<evidence type="ECO:0000256" key="2">
    <source>
        <dbReference type="ARBA" id="ARBA00004585"/>
    </source>
</evidence>
<dbReference type="SMART" id="SM00184">
    <property type="entry name" value="RING"/>
    <property type="match status" value="1"/>
</dbReference>
<evidence type="ECO:0000313" key="22">
    <source>
        <dbReference type="Proteomes" id="UP000095038"/>
    </source>
</evidence>
<comment type="pathway">
    <text evidence="3">Protein modification; protein ubiquitination.</text>
</comment>
<dbReference type="PANTHER" id="PTHR23350:SF0">
    <property type="entry name" value="PEROXISOME BIOGENESIS FACTOR 10"/>
    <property type="match status" value="1"/>
</dbReference>
<dbReference type="GO" id="GO:0044721">
    <property type="term" value="P:protein import into peroxisome matrix, substrate release"/>
    <property type="evidence" value="ECO:0007669"/>
    <property type="project" value="EnsemblFungi"/>
</dbReference>
<keyword evidence="22" id="KW-1185">Reference proteome</keyword>
<reference evidence="22" key="1">
    <citation type="submission" date="2016-05" db="EMBL/GenBank/DDBJ databases">
        <title>Comparative genomics of biotechnologically important yeasts.</title>
        <authorList>
            <consortium name="DOE Joint Genome Institute"/>
            <person name="Riley R."/>
            <person name="Haridas S."/>
            <person name="Wolfe K.H."/>
            <person name="Lopes M.R."/>
            <person name="Hittinger C.T."/>
            <person name="Goker M."/>
            <person name="Salamov A."/>
            <person name="Wisecaver J."/>
            <person name="Long T.M."/>
            <person name="Aerts A.L."/>
            <person name="Barry K."/>
            <person name="Choi C."/>
            <person name="Clum A."/>
            <person name="Coughlan A.Y."/>
            <person name="Deshpande S."/>
            <person name="Douglass A.P."/>
            <person name="Hanson S.J."/>
            <person name="Klenk H.-P."/>
            <person name="Labutti K."/>
            <person name="Lapidus A."/>
            <person name="Lindquist E."/>
            <person name="Lipzen A."/>
            <person name="Meier-Kolthoff J.P."/>
            <person name="Ohm R.A."/>
            <person name="Otillar R.P."/>
            <person name="Pangilinan J."/>
            <person name="Peng Y."/>
            <person name="Rokas A."/>
            <person name="Rosa C.A."/>
            <person name="Scheuner C."/>
            <person name="Sibirny A.A."/>
            <person name="Slot J.C."/>
            <person name="Stielow J.B."/>
            <person name="Sun H."/>
            <person name="Kurtzman C.P."/>
            <person name="Blackwell M."/>
            <person name="Grigoriev I.V."/>
            <person name="Jeffries T.W."/>
        </authorList>
    </citation>
    <scope>NUCLEOTIDE SEQUENCE [LARGE SCALE GENOMIC DNA]</scope>
    <source>
        <strain evidence="22">DSM 1968</strain>
    </source>
</reference>
<dbReference type="InterPro" id="IPR001841">
    <property type="entry name" value="Znf_RING"/>
</dbReference>
<dbReference type="GO" id="GO:0008320">
    <property type="term" value="F:protein transmembrane transporter activity"/>
    <property type="evidence" value="ECO:0007669"/>
    <property type="project" value="EnsemblFungi"/>
</dbReference>
<evidence type="ECO:0000256" key="4">
    <source>
        <dbReference type="ARBA" id="ARBA00008704"/>
    </source>
</evidence>
<evidence type="ECO:0000256" key="13">
    <source>
        <dbReference type="ARBA" id="ARBA00022833"/>
    </source>
</evidence>
<accession>A0A1D2VPG0</accession>
<evidence type="ECO:0000256" key="16">
    <source>
        <dbReference type="ARBA" id="ARBA00023136"/>
    </source>
</evidence>
<feature type="domain" description="RING-type" evidence="20">
    <location>
        <begin position="315"/>
        <end position="353"/>
    </location>
</feature>
<dbReference type="OrthoDB" id="6270329at2759"/>
<evidence type="ECO:0000256" key="10">
    <source>
        <dbReference type="ARBA" id="ARBA00022723"/>
    </source>
</evidence>
<dbReference type="GO" id="GO:0061630">
    <property type="term" value="F:ubiquitin protein ligase activity"/>
    <property type="evidence" value="ECO:0007669"/>
    <property type="project" value="UniProtKB-EC"/>
</dbReference>
<dbReference type="RefSeq" id="XP_020049805.1">
    <property type="nucleotide sequence ID" value="XM_020192245.1"/>
</dbReference>
<evidence type="ECO:0000256" key="9">
    <source>
        <dbReference type="ARBA" id="ARBA00022692"/>
    </source>
</evidence>
<dbReference type="FunCoup" id="A0A1D2VPG0">
    <property type="interactions" value="282"/>
</dbReference>
<dbReference type="GO" id="GO:0005778">
    <property type="term" value="C:peroxisomal membrane"/>
    <property type="evidence" value="ECO:0007669"/>
    <property type="project" value="UniProtKB-SubCell"/>
</dbReference>
<dbReference type="Proteomes" id="UP000095038">
    <property type="component" value="Unassembled WGS sequence"/>
</dbReference>
<dbReference type="GO" id="GO:0000151">
    <property type="term" value="C:ubiquitin ligase complex"/>
    <property type="evidence" value="ECO:0007669"/>
    <property type="project" value="EnsemblFungi"/>
</dbReference>
<dbReference type="AlphaFoldDB" id="A0A1D2VPG0"/>
<evidence type="ECO:0000256" key="11">
    <source>
        <dbReference type="ARBA" id="ARBA00022771"/>
    </source>
</evidence>
<dbReference type="PANTHER" id="PTHR23350">
    <property type="entry name" value="PEROXISOME ASSEMBLY PROTEIN 10"/>
    <property type="match status" value="1"/>
</dbReference>
<evidence type="ECO:0000256" key="1">
    <source>
        <dbReference type="ARBA" id="ARBA00000900"/>
    </source>
</evidence>
<dbReference type="GO" id="GO:0006515">
    <property type="term" value="P:protein quality control for misfolded or incompletely synthesized proteins"/>
    <property type="evidence" value="ECO:0007669"/>
    <property type="project" value="EnsemblFungi"/>
</dbReference>
<keyword evidence="10" id="KW-0479">Metal-binding</keyword>
<dbReference type="InterPro" id="IPR017907">
    <property type="entry name" value="Znf_RING_CS"/>
</dbReference>
<keyword evidence="13" id="KW-0862">Zinc</keyword>
<keyword evidence="16" id="KW-0472">Membrane</keyword>
<dbReference type="SUPFAM" id="SSF57850">
    <property type="entry name" value="RING/U-box"/>
    <property type="match status" value="1"/>
</dbReference>
<evidence type="ECO:0000256" key="6">
    <source>
        <dbReference type="ARBA" id="ARBA00022448"/>
    </source>
</evidence>
<dbReference type="Gene3D" id="3.30.40.10">
    <property type="entry name" value="Zinc/RING finger domain, C3HC4 (zinc finger)"/>
    <property type="match status" value="1"/>
</dbReference>
<dbReference type="CDD" id="cd16527">
    <property type="entry name" value="RING-HC_PEX10"/>
    <property type="match status" value="1"/>
</dbReference>
<dbReference type="PROSITE" id="PS50089">
    <property type="entry name" value="ZF_RING_2"/>
    <property type="match status" value="1"/>
</dbReference>
<evidence type="ECO:0000256" key="14">
    <source>
        <dbReference type="ARBA" id="ARBA00022927"/>
    </source>
</evidence>
<dbReference type="PROSITE" id="PS00518">
    <property type="entry name" value="ZF_RING_1"/>
    <property type="match status" value="1"/>
</dbReference>
<evidence type="ECO:0000256" key="17">
    <source>
        <dbReference type="ARBA" id="ARBA00023140"/>
    </source>
</evidence>
<dbReference type="GO" id="GO:1990429">
    <property type="term" value="C:peroxisomal importomer complex"/>
    <property type="evidence" value="ECO:0007669"/>
    <property type="project" value="EnsemblFungi"/>
</dbReference>
<dbReference type="Pfam" id="PF04757">
    <property type="entry name" value="Pex2_Pex12"/>
    <property type="match status" value="1"/>
</dbReference>
<evidence type="ECO:0000256" key="12">
    <source>
        <dbReference type="ARBA" id="ARBA00022786"/>
    </source>
</evidence>
<sequence length="364" mass="41806">MSALERIHRTLTFADAPSIVRAHQKDSFYENNLIQLLQDALKIVKNQRFIHLYSNEIVIFGKFLYLSLTTLVGSRTLGEEYVDLIYVTRKGKKLPRLFRRLSFILSYAILPYLLKHIAKTLAKRNDPPNYDVSNEKESANYLIKNCKSLSSFKIFFKLLSSKISYQNLLSFIMDSHLGFFYIFGSYYQLSKRVFGLRYALGHKKPISSNNGSYEILGGLIFIQSFFKSLNNILEFFSDYFKILSIKNVQITKSNQNQSQNSGSAHSNGSEYNHSDNIIYNLNSANDLYDSLKSDHDIDLSNPNVLPYIPTDSRLCMLCLSPMINPSSAPCGHLFCWTCILDWSKEQNNCPLCRTPIESKLIPLR</sequence>